<reference evidence="7" key="1">
    <citation type="submission" date="2022-08" db="EMBL/GenBank/DDBJ databases">
        <title>Genome sequencing of akame (Lates japonicus).</title>
        <authorList>
            <person name="Hashiguchi Y."/>
            <person name="Takahashi H."/>
        </authorList>
    </citation>
    <scope>NUCLEOTIDE SEQUENCE</scope>
    <source>
        <strain evidence="7">Kochi</strain>
    </source>
</reference>
<feature type="transmembrane region" description="Helical" evidence="6">
    <location>
        <begin position="137"/>
        <end position="159"/>
    </location>
</feature>
<protein>
    <submittedName>
        <fullName evidence="7">Adhesion G-protein coupled receptor D2 isoform X1</fullName>
    </submittedName>
</protein>
<organism evidence="7 8">
    <name type="scientific">Lates japonicus</name>
    <name type="common">Japanese lates</name>
    <dbReference type="NCBI Taxonomy" id="270547"/>
    <lineage>
        <taxon>Eukaryota</taxon>
        <taxon>Metazoa</taxon>
        <taxon>Chordata</taxon>
        <taxon>Craniata</taxon>
        <taxon>Vertebrata</taxon>
        <taxon>Euteleostomi</taxon>
        <taxon>Actinopterygii</taxon>
        <taxon>Neopterygii</taxon>
        <taxon>Teleostei</taxon>
        <taxon>Neoteleostei</taxon>
        <taxon>Acanthomorphata</taxon>
        <taxon>Carangaria</taxon>
        <taxon>Carangaria incertae sedis</taxon>
        <taxon>Centropomidae</taxon>
        <taxon>Lates</taxon>
    </lineage>
</organism>
<evidence type="ECO:0000313" key="7">
    <source>
        <dbReference type="EMBL" id="GLD52451.1"/>
    </source>
</evidence>
<feature type="region of interest" description="Disordered" evidence="5">
    <location>
        <begin position="197"/>
        <end position="223"/>
    </location>
</feature>
<dbReference type="EMBL" id="BRZM01000014">
    <property type="protein sequence ID" value="GLD52451.1"/>
    <property type="molecule type" value="Genomic_DNA"/>
</dbReference>
<evidence type="ECO:0000256" key="4">
    <source>
        <dbReference type="ARBA" id="ARBA00023136"/>
    </source>
</evidence>
<comment type="subcellular location">
    <subcellularLocation>
        <location evidence="1">Membrane</location>
        <topology evidence="1">Multi-pass membrane protein</topology>
    </subcellularLocation>
</comment>
<keyword evidence="7" id="KW-0675">Receptor</keyword>
<dbReference type="PANTHER" id="PTHR12011:SF58">
    <property type="entry name" value="ADHESION G-PROTEIN COUPLED RECEPTOR D2"/>
    <property type="match status" value="1"/>
</dbReference>
<dbReference type="InterPro" id="IPR000832">
    <property type="entry name" value="GPCR_2_secretin-like"/>
</dbReference>
<sequence>MTGTAGEDGRGGILRSGQFAVGVNAGDRTSVGLALGHRHRSMRLAGNMRQYSYSVSQGMATTQGGLYGGLWEGKAEDPVARESRFSARRVLRCSVQAQHQRCRFDLTWAVTRPVLILLPVLGLTWLCGVLVHLSVVVAYVFIALNAFQGLYIFLVYAVYNSEVRNAIKRIKEKRKALSFTNCSQPASFLPSQRSQITSWCHSPPTPSSPEISETSGPHSSTSTSLVIKNESFRKESFVSFSFNTASGNQVVQLTGFKPSGC</sequence>
<proteinExistence type="predicted"/>
<evidence type="ECO:0000256" key="6">
    <source>
        <dbReference type="SAM" id="Phobius"/>
    </source>
</evidence>
<evidence type="ECO:0000256" key="1">
    <source>
        <dbReference type="ARBA" id="ARBA00004141"/>
    </source>
</evidence>
<name>A0AAD3MEV7_LATJO</name>
<keyword evidence="8" id="KW-1185">Reference proteome</keyword>
<keyword evidence="2 6" id="KW-0812">Transmembrane</keyword>
<comment type="caution">
    <text evidence="7">The sequence shown here is derived from an EMBL/GenBank/DDBJ whole genome shotgun (WGS) entry which is preliminary data.</text>
</comment>
<dbReference type="PANTHER" id="PTHR12011">
    <property type="entry name" value="ADHESION G-PROTEIN COUPLED RECEPTOR"/>
    <property type="match status" value="1"/>
</dbReference>
<dbReference type="AlphaFoldDB" id="A0AAD3MEV7"/>
<dbReference type="GO" id="GO:0005886">
    <property type="term" value="C:plasma membrane"/>
    <property type="evidence" value="ECO:0007669"/>
    <property type="project" value="TreeGrafter"/>
</dbReference>
<dbReference type="GO" id="GO:0007189">
    <property type="term" value="P:adenylate cyclase-activating G protein-coupled receptor signaling pathway"/>
    <property type="evidence" value="ECO:0007669"/>
    <property type="project" value="TreeGrafter"/>
</dbReference>
<evidence type="ECO:0000256" key="2">
    <source>
        <dbReference type="ARBA" id="ARBA00022692"/>
    </source>
</evidence>
<evidence type="ECO:0000256" key="5">
    <source>
        <dbReference type="SAM" id="MobiDB-lite"/>
    </source>
</evidence>
<evidence type="ECO:0000313" key="8">
    <source>
        <dbReference type="Proteomes" id="UP001279410"/>
    </source>
</evidence>
<dbReference type="GO" id="GO:0004930">
    <property type="term" value="F:G protein-coupled receptor activity"/>
    <property type="evidence" value="ECO:0007669"/>
    <property type="project" value="InterPro"/>
</dbReference>
<feature type="compositionally biased region" description="Low complexity" evidence="5">
    <location>
        <begin position="208"/>
        <end position="217"/>
    </location>
</feature>
<gene>
    <name evidence="7" type="ORF">AKAME5_000535700</name>
</gene>
<feature type="transmembrane region" description="Helical" evidence="6">
    <location>
        <begin position="109"/>
        <end position="131"/>
    </location>
</feature>
<dbReference type="Gene3D" id="1.20.1070.10">
    <property type="entry name" value="Rhodopsin 7-helix transmembrane proteins"/>
    <property type="match status" value="1"/>
</dbReference>
<keyword evidence="4 6" id="KW-0472">Membrane</keyword>
<accession>A0AAD3MEV7</accession>
<dbReference type="Proteomes" id="UP001279410">
    <property type="component" value="Unassembled WGS sequence"/>
</dbReference>
<dbReference type="Pfam" id="PF00002">
    <property type="entry name" value="7tm_2"/>
    <property type="match status" value="1"/>
</dbReference>
<keyword evidence="3 6" id="KW-1133">Transmembrane helix</keyword>
<evidence type="ECO:0000256" key="3">
    <source>
        <dbReference type="ARBA" id="ARBA00022989"/>
    </source>
</evidence>